<accession>A0A074ZVT6</accession>
<name>A0A074ZVT6_OPIVI</name>
<dbReference type="Proteomes" id="UP000054324">
    <property type="component" value="Unassembled WGS sequence"/>
</dbReference>
<dbReference type="EMBL" id="KL596721">
    <property type="protein sequence ID" value="KER27490.1"/>
    <property type="molecule type" value="Genomic_DNA"/>
</dbReference>
<dbReference type="OrthoDB" id="10358622at2759"/>
<keyword evidence="3" id="KW-1185">Reference proteome</keyword>
<gene>
    <name evidence="2" type="ORF">T265_13776</name>
</gene>
<evidence type="ECO:0000256" key="1">
    <source>
        <dbReference type="SAM" id="MobiDB-lite"/>
    </source>
</evidence>
<organism evidence="2 3">
    <name type="scientific">Opisthorchis viverrini</name>
    <name type="common">Southeast Asian liver fluke</name>
    <dbReference type="NCBI Taxonomy" id="6198"/>
    <lineage>
        <taxon>Eukaryota</taxon>
        <taxon>Metazoa</taxon>
        <taxon>Spiralia</taxon>
        <taxon>Lophotrochozoa</taxon>
        <taxon>Platyhelminthes</taxon>
        <taxon>Trematoda</taxon>
        <taxon>Digenea</taxon>
        <taxon>Opisthorchiida</taxon>
        <taxon>Opisthorchiata</taxon>
        <taxon>Opisthorchiidae</taxon>
        <taxon>Opisthorchis</taxon>
    </lineage>
</organism>
<feature type="region of interest" description="Disordered" evidence="1">
    <location>
        <begin position="92"/>
        <end position="117"/>
    </location>
</feature>
<proteinExistence type="predicted"/>
<protein>
    <submittedName>
        <fullName evidence="2">Uncharacterized protein</fullName>
    </submittedName>
</protein>
<reference evidence="2 3" key="1">
    <citation type="submission" date="2013-11" db="EMBL/GenBank/DDBJ databases">
        <title>Opisthorchis viverrini - life in the bile duct.</title>
        <authorList>
            <person name="Young N.D."/>
            <person name="Nagarajan N."/>
            <person name="Lin S.J."/>
            <person name="Korhonen P.K."/>
            <person name="Jex A.R."/>
            <person name="Hall R.S."/>
            <person name="Safavi-Hemami H."/>
            <person name="Kaewkong W."/>
            <person name="Bertrand D."/>
            <person name="Gao S."/>
            <person name="Seet Q."/>
            <person name="Wongkham S."/>
            <person name="Teh B.T."/>
            <person name="Wongkham C."/>
            <person name="Intapan P.M."/>
            <person name="Maleewong W."/>
            <person name="Yang X."/>
            <person name="Hu M."/>
            <person name="Wang Z."/>
            <person name="Hofmann A."/>
            <person name="Sternberg P.W."/>
            <person name="Tan P."/>
            <person name="Wang J."/>
            <person name="Gasser R.B."/>
        </authorList>
    </citation>
    <scope>NUCLEOTIDE SEQUENCE [LARGE SCALE GENOMIC DNA]</scope>
</reference>
<dbReference type="KEGG" id="ovi:T265_13776"/>
<dbReference type="GeneID" id="20327943"/>
<sequence length="117" mass="12657">MWPVSGSPSRKTAGTSAAEFAGNGFHTSLTSHCLAASDSLPPFTWLGEKSPSRKSVDWHTHHVAEPAQPMQCDQFTYRGCNTLSVPNCHATQKKHEGWDTARLPKPTQGKSRGTGPV</sequence>
<dbReference type="RefSeq" id="XP_009168761.1">
    <property type="nucleotide sequence ID" value="XM_009170497.1"/>
</dbReference>
<evidence type="ECO:0000313" key="3">
    <source>
        <dbReference type="Proteomes" id="UP000054324"/>
    </source>
</evidence>
<dbReference type="CTD" id="20327943"/>
<evidence type="ECO:0000313" key="2">
    <source>
        <dbReference type="EMBL" id="KER27490.1"/>
    </source>
</evidence>
<dbReference type="AlphaFoldDB" id="A0A074ZVT6"/>